<evidence type="ECO:0000313" key="9">
    <source>
        <dbReference type="Proteomes" id="UP000186922"/>
    </source>
</evidence>
<feature type="compositionally biased region" description="Basic residues" evidence="5">
    <location>
        <begin position="44"/>
        <end position="55"/>
    </location>
</feature>
<dbReference type="GO" id="GO:0005634">
    <property type="term" value="C:nucleus"/>
    <property type="evidence" value="ECO:0007669"/>
    <property type="project" value="UniProtKB-SubCell"/>
</dbReference>
<organism evidence="8 9">
    <name type="scientific">Ramazzottius varieornatus</name>
    <name type="common">Water bear</name>
    <name type="synonym">Tardigrade</name>
    <dbReference type="NCBI Taxonomy" id="947166"/>
    <lineage>
        <taxon>Eukaryota</taxon>
        <taxon>Metazoa</taxon>
        <taxon>Ecdysozoa</taxon>
        <taxon>Tardigrada</taxon>
        <taxon>Eutardigrada</taxon>
        <taxon>Parachela</taxon>
        <taxon>Hypsibioidea</taxon>
        <taxon>Ramazzottiidae</taxon>
        <taxon>Ramazzottius</taxon>
    </lineage>
</organism>
<feature type="region of interest" description="Disordered" evidence="5">
    <location>
        <begin position="152"/>
        <end position="195"/>
    </location>
</feature>
<proteinExistence type="inferred from homology"/>
<dbReference type="AlphaFoldDB" id="A0A1D1VAL0"/>
<name>A0A1D1VAL0_RAMVA</name>
<dbReference type="OrthoDB" id="3366823at2759"/>
<comment type="caution">
    <text evidence="8">The sequence shown here is derived from an EMBL/GenBank/DDBJ whole genome shotgun (WGS) entry which is preliminary data.</text>
</comment>
<feature type="region of interest" description="Disordered" evidence="5">
    <location>
        <begin position="487"/>
        <end position="538"/>
    </location>
</feature>
<reference evidence="8 9" key="1">
    <citation type="journal article" date="2016" name="Nat. Commun.">
        <title>Extremotolerant tardigrade genome and improved radiotolerance of human cultured cells by tardigrade-unique protein.</title>
        <authorList>
            <person name="Hashimoto T."/>
            <person name="Horikawa D.D."/>
            <person name="Saito Y."/>
            <person name="Kuwahara H."/>
            <person name="Kozuka-Hata H."/>
            <person name="Shin-I T."/>
            <person name="Minakuchi Y."/>
            <person name="Ohishi K."/>
            <person name="Motoyama A."/>
            <person name="Aizu T."/>
            <person name="Enomoto A."/>
            <person name="Kondo K."/>
            <person name="Tanaka S."/>
            <person name="Hara Y."/>
            <person name="Koshikawa S."/>
            <person name="Sagara H."/>
            <person name="Miura T."/>
            <person name="Yokobori S."/>
            <person name="Miyagawa K."/>
            <person name="Suzuki Y."/>
            <person name="Kubo T."/>
            <person name="Oyama M."/>
            <person name="Kohara Y."/>
            <person name="Fujiyama A."/>
            <person name="Arakawa K."/>
            <person name="Katayama T."/>
            <person name="Toyoda A."/>
            <person name="Kunieda T."/>
        </authorList>
    </citation>
    <scope>NUCLEOTIDE SEQUENCE [LARGE SCALE GENOMIC DNA]</scope>
    <source>
        <strain evidence="8 9">YOKOZUNA-1</strain>
    </source>
</reference>
<dbReference type="STRING" id="947166.A0A1D1VAL0"/>
<feature type="region of interest" description="Disordered" evidence="5">
    <location>
        <begin position="1"/>
        <end position="90"/>
    </location>
</feature>
<dbReference type="InterPro" id="IPR012916">
    <property type="entry name" value="RED_N"/>
</dbReference>
<sequence>MAGSESVRMSNDDFRKILMTPRSGDKPATLGTPSAAATPNRNDKKAKYRPQKKKVPAPPKFEDGEEAAKLDANYRDRAKERREHTNKEHDDLIMLAATAGYKAVAPDFQSGLDAAERRRKIIEESKYLGGDIEHTHLVKGLDYALLQKVRTEISSTDDDDVPPPQADEKETSRSKKDKSGKDLLAKKEGPKVVEADKDPEFKTRMAKNIYNILFKREVPQKNQFFRPGRMAFLWDLDDEMGNWETPTTILRSKAELRQDDNQPQNADHEIVIEKLTNILTQMRTGVRKDKRQTRKDKRNEFADVRAAAAKDSAALKKAATENIFDDAADAEYKPTVARLFAEKAAAKSVPYFKKPEGAPAKESAEAKQQKDREYIQNVVGAAKKLELKEAVDQGETSITKAKGGKEDANRLRVESGPDSYAECYPGFDEAMDAAVDSDEEDDLTKMDMGNNKSAISRKKFDTEEDFSNYMSQREALPKAAFQYGVKMTDGRKKKGGSSAKGDKSKLNNEWTKISALIQKRKDGPDDGNGAKRTKTVES</sequence>
<evidence type="ECO:0000256" key="3">
    <source>
        <dbReference type="ARBA" id="ARBA00022737"/>
    </source>
</evidence>
<dbReference type="InterPro" id="IPR039896">
    <property type="entry name" value="Red-like"/>
</dbReference>
<protein>
    <recommendedName>
        <fullName evidence="10">RED-like N-terminal domain-containing protein</fullName>
    </recommendedName>
</protein>
<evidence type="ECO:0000313" key="8">
    <source>
        <dbReference type="EMBL" id="GAU98681.1"/>
    </source>
</evidence>
<feature type="compositionally biased region" description="Basic and acidic residues" evidence="5">
    <location>
        <begin position="166"/>
        <end position="195"/>
    </location>
</feature>
<gene>
    <name evidence="8" type="primary">RvY_09795-1</name>
    <name evidence="8" type="synonym">RvY_09795.1</name>
    <name evidence="8" type="ORF">RvY_09795</name>
</gene>
<accession>A0A1D1VAL0</accession>
<comment type="subcellular location">
    <subcellularLocation>
        <location evidence="1">Nucleus</location>
    </subcellularLocation>
</comment>
<feature type="region of interest" description="Disordered" evidence="5">
    <location>
        <begin position="394"/>
        <end position="417"/>
    </location>
</feature>
<dbReference type="EMBL" id="BDGG01000004">
    <property type="protein sequence ID" value="GAU98681.1"/>
    <property type="molecule type" value="Genomic_DNA"/>
</dbReference>
<feature type="compositionally biased region" description="Basic and acidic residues" evidence="5">
    <location>
        <begin position="60"/>
        <end position="90"/>
    </location>
</feature>
<dbReference type="Pfam" id="PF07808">
    <property type="entry name" value="RED_N"/>
    <property type="match status" value="1"/>
</dbReference>
<feature type="compositionally biased region" description="Polar residues" evidence="5">
    <location>
        <begin position="31"/>
        <end position="40"/>
    </location>
</feature>
<keyword evidence="3" id="KW-0677">Repeat</keyword>
<feature type="compositionally biased region" description="Basic and acidic residues" evidence="5">
    <location>
        <begin position="403"/>
        <end position="415"/>
    </location>
</feature>
<evidence type="ECO:0000259" key="6">
    <source>
        <dbReference type="Pfam" id="PF07807"/>
    </source>
</evidence>
<evidence type="ECO:0000256" key="5">
    <source>
        <dbReference type="SAM" id="MobiDB-lite"/>
    </source>
</evidence>
<dbReference type="Pfam" id="PF07807">
    <property type="entry name" value="RED_C"/>
    <property type="match status" value="1"/>
</dbReference>
<keyword evidence="9" id="KW-1185">Reference proteome</keyword>
<feature type="domain" description="RED-like N-terminal" evidence="7">
    <location>
        <begin position="52"/>
        <end position="293"/>
    </location>
</feature>
<comment type="similarity">
    <text evidence="2">Belongs to the RED family.</text>
</comment>
<dbReference type="PANTHER" id="PTHR12765">
    <property type="entry name" value="RED PROTEIN IK FACTOR CYTOKINE IK"/>
    <property type="match status" value="1"/>
</dbReference>
<dbReference type="Proteomes" id="UP000186922">
    <property type="component" value="Unassembled WGS sequence"/>
</dbReference>
<evidence type="ECO:0000259" key="7">
    <source>
        <dbReference type="Pfam" id="PF07808"/>
    </source>
</evidence>
<feature type="domain" description="Protein RED C-terminal" evidence="6">
    <location>
        <begin position="420"/>
        <end position="530"/>
    </location>
</feature>
<dbReference type="InterPro" id="IPR012492">
    <property type="entry name" value="RED_C"/>
</dbReference>
<evidence type="ECO:0000256" key="2">
    <source>
        <dbReference type="ARBA" id="ARBA00006660"/>
    </source>
</evidence>
<evidence type="ECO:0000256" key="4">
    <source>
        <dbReference type="ARBA" id="ARBA00023242"/>
    </source>
</evidence>
<evidence type="ECO:0008006" key="10">
    <source>
        <dbReference type="Google" id="ProtNLM"/>
    </source>
</evidence>
<keyword evidence="4" id="KW-0539">Nucleus</keyword>
<evidence type="ECO:0000256" key="1">
    <source>
        <dbReference type="ARBA" id="ARBA00004123"/>
    </source>
</evidence>